<proteinExistence type="predicted"/>
<feature type="transmembrane region" description="Helical" evidence="1">
    <location>
        <begin position="150"/>
        <end position="167"/>
    </location>
</feature>
<evidence type="ECO:0000313" key="2">
    <source>
        <dbReference type="EMBL" id="MBM7562758.1"/>
    </source>
</evidence>
<feature type="transmembrane region" description="Helical" evidence="1">
    <location>
        <begin position="174"/>
        <end position="191"/>
    </location>
</feature>
<dbReference type="RefSeq" id="WP_204665185.1">
    <property type="nucleotide sequence ID" value="NZ_JAFBDT010000029.1"/>
</dbReference>
<feature type="transmembrane region" description="Helical" evidence="1">
    <location>
        <begin position="111"/>
        <end position="138"/>
    </location>
</feature>
<evidence type="ECO:0000256" key="1">
    <source>
        <dbReference type="SAM" id="Phobius"/>
    </source>
</evidence>
<reference evidence="2 3" key="1">
    <citation type="submission" date="2021-01" db="EMBL/GenBank/DDBJ databases">
        <title>Genomic Encyclopedia of Type Strains, Phase IV (KMG-IV): sequencing the most valuable type-strain genomes for metagenomic binning, comparative biology and taxonomic classification.</title>
        <authorList>
            <person name="Goeker M."/>
        </authorList>
    </citation>
    <scope>NUCLEOTIDE SEQUENCE [LARGE SCALE GENOMIC DNA]</scope>
    <source>
        <strain evidence="2 3">DSM 24436</strain>
    </source>
</reference>
<feature type="transmembrane region" description="Helical" evidence="1">
    <location>
        <begin position="197"/>
        <end position="214"/>
    </location>
</feature>
<keyword evidence="1" id="KW-0472">Membrane</keyword>
<organism evidence="2 3">
    <name type="scientific">Fusibacter tunisiensis</name>
    <dbReference type="NCBI Taxonomy" id="1008308"/>
    <lineage>
        <taxon>Bacteria</taxon>
        <taxon>Bacillati</taxon>
        <taxon>Bacillota</taxon>
        <taxon>Clostridia</taxon>
        <taxon>Eubacteriales</taxon>
        <taxon>Eubacteriales Family XII. Incertae Sedis</taxon>
        <taxon>Fusibacter</taxon>
    </lineage>
</organism>
<comment type="caution">
    <text evidence="2">The sequence shown here is derived from an EMBL/GenBank/DDBJ whole genome shotgun (WGS) entry which is preliminary data.</text>
</comment>
<dbReference type="EMBL" id="JAFBDT010000029">
    <property type="protein sequence ID" value="MBM7562758.1"/>
    <property type="molecule type" value="Genomic_DNA"/>
</dbReference>
<keyword evidence="1" id="KW-1133">Transmembrane helix</keyword>
<accession>A0ABS2MTP9</accession>
<keyword evidence="3" id="KW-1185">Reference proteome</keyword>
<keyword evidence="1" id="KW-0812">Transmembrane</keyword>
<name>A0ABS2MTP9_9FIRM</name>
<gene>
    <name evidence="2" type="ORF">JOC49_002319</name>
</gene>
<feature type="transmembrane region" description="Helical" evidence="1">
    <location>
        <begin position="12"/>
        <end position="35"/>
    </location>
</feature>
<feature type="transmembrane region" description="Helical" evidence="1">
    <location>
        <begin position="55"/>
        <end position="80"/>
    </location>
</feature>
<protein>
    <submittedName>
        <fullName evidence="2">Uncharacterized protein</fullName>
    </submittedName>
</protein>
<sequence length="219" mass="23404">MGKKSYEAQIHVYGRIWMLTALFMMLMVPTLICTYYDAWPTLSAVAKGLLGVAPIFWTVAVIEVITFTPMLGSGGAYLAFVTGNLTNLKVPCALYAMENAKVKQGTLEGELISTIAIAVSSIVTVAIIAMGVFLLAPLTPILNSDLLKPAFDNILPALFGGLAVVYVSKNWKIAITPLIFMIVLFVAVPSLASSVSVLVPVGALIAIGMARFMYKKGLL</sequence>
<dbReference type="Proteomes" id="UP000767854">
    <property type="component" value="Unassembled WGS sequence"/>
</dbReference>
<evidence type="ECO:0000313" key="3">
    <source>
        <dbReference type="Proteomes" id="UP000767854"/>
    </source>
</evidence>